<keyword evidence="3 6" id="KW-0288">FMN</keyword>
<dbReference type="Proteomes" id="UP000226192">
    <property type="component" value="Unassembled WGS sequence"/>
</dbReference>
<comment type="subcellular location">
    <subcellularLocation>
        <location evidence="6">Mitochondrion</location>
    </subcellularLocation>
</comment>
<feature type="domain" description="Flavoprotein" evidence="7">
    <location>
        <begin position="1"/>
        <end position="165"/>
    </location>
</feature>
<keyword evidence="6" id="KW-0496">Mitochondrion</keyword>
<dbReference type="InterPro" id="IPR004507">
    <property type="entry name" value="UbiX-like"/>
</dbReference>
<dbReference type="FunFam" id="3.40.50.1950:FF:000001">
    <property type="entry name" value="Flavin prenyltransferase UbiX"/>
    <property type="match status" value="1"/>
</dbReference>
<dbReference type="HAMAP" id="MF_01984">
    <property type="entry name" value="ubiX_pad"/>
    <property type="match status" value="1"/>
</dbReference>
<evidence type="ECO:0000313" key="8">
    <source>
        <dbReference type="EMBL" id="PHH59307.1"/>
    </source>
</evidence>
<keyword evidence="2 6" id="KW-0285">Flavoprotein</keyword>
<keyword evidence="9" id="KW-1185">Reference proteome</keyword>
<dbReference type="NCBIfam" id="NF004685">
    <property type="entry name" value="PRK06029.1"/>
    <property type="match status" value="1"/>
</dbReference>
<keyword evidence="4 6" id="KW-0808">Transferase</keyword>
<dbReference type="Gene3D" id="3.40.50.1950">
    <property type="entry name" value="Flavin prenyltransferase-like"/>
    <property type="match status" value="1"/>
</dbReference>
<dbReference type="Pfam" id="PF02441">
    <property type="entry name" value="Flavoprotein"/>
    <property type="match status" value="1"/>
</dbReference>
<dbReference type="GO" id="GO:0106141">
    <property type="term" value="F:flavin prenyltransferase activity"/>
    <property type="evidence" value="ECO:0007669"/>
    <property type="project" value="UniProtKB-EC"/>
</dbReference>
<proteinExistence type="inferred from homology"/>
<comment type="similarity">
    <text evidence="5 6">Belongs to the UbiX/PAD1 family.</text>
</comment>
<sequence>MSGATGAPITIALLTALRRLNVETHLILTKWAESTLRHETDYTPSQLRALADVVHLNHDLASPLSSGSFTVHGMIIAPCSVKTLAAVASGYHDGLVARAADVALKQRRPLVLAVRETPLSGIHIANMATVTQHGAIVFPPVPAFYSRPATIQDIVDHTVGRMLDLFGLDTQAFDRWHGFPKE</sequence>
<dbReference type="STRING" id="1399860.A0A2C5XS73"/>
<comment type="catalytic activity">
    <reaction evidence="6">
        <text>dimethylallyl phosphate + FMNH2 = prenylated FMNH2 + phosphate</text>
        <dbReference type="Rhea" id="RHEA:37743"/>
        <dbReference type="ChEBI" id="CHEBI:43474"/>
        <dbReference type="ChEBI" id="CHEBI:57618"/>
        <dbReference type="ChEBI" id="CHEBI:87467"/>
        <dbReference type="ChEBI" id="CHEBI:88052"/>
        <dbReference type="EC" id="2.5.1.129"/>
    </reaction>
</comment>
<evidence type="ECO:0000256" key="2">
    <source>
        <dbReference type="ARBA" id="ARBA00022630"/>
    </source>
</evidence>
<comment type="subunit">
    <text evidence="6">Oligomer.</text>
</comment>
<dbReference type="EMBL" id="NJET01000217">
    <property type="protein sequence ID" value="PHH59307.1"/>
    <property type="molecule type" value="Genomic_DNA"/>
</dbReference>
<keyword evidence="1 6" id="KW-0637">Prenyltransferase</keyword>
<dbReference type="InterPro" id="IPR036551">
    <property type="entry name" value="Flavin_trans-like"/>
</dbReference>
<evidence type="ECO:0000256" key="4">
    <source>
        <dbReference type="ARBA" id="ARBA00022679"/>
    </source>
</evidence>
<dbReference type="SUPFAM" id="SSF52507">
    <property type="entry name" value="Homo-oligomeric flavin-containing Cys decarboxylases, HFCD"/>
    <property type="match status" value="1"/>
</dbReference>
<dbReference type="InterPro" id="IPR003382">
    <property type="entry name" value="Flavoprotein"/>
</dbReference>
<feature type="binding site" evidence="6">
    <location>
        <begin position="80"/>
        <end position="83"/>
    </location>
    <ligand>
        <name>FMN</name>
        <dbReference type="ChEBI" id="CHEBI:58210"/>
    </ligand>
</feature>
<dbReference type="EC" id="2.5.1.129" evidence="6"/>
<feature type="binding site" evidence="6">
    <location>
        <begin position="3"/>
        <end position="5"/>
    </location>
    <ligand>
        <name>FMN</name>
        <dbReference type="ChEBI" id="CHEBI:58210"/>
    </ligand>
</feature>
<feature type="binding site" evidence="6">
    <location>
        <position position="29"/>
    </location>
    <ligand>
        <name>FMN</name>
        <dbReference type="ChEBI" id="CHEBI:58210"/>
    </ligand>
</feature>
<dbReference type="GO" id="GO:0005739">
    <property type="term" value="C:mitochondrion"/>
    <property type="evidence" value="ECO:0007669"/>
    <property type="project" value="UniProtKB-SubCell"/>
</dbReference>
<dbReference type="NCBIfam" id="TIGR00421">
    <property type="entry name" value="ubiX_pad"/>
    <property type="match status" value="1"/>
</dbReference>
<name>A0A2C5XS73_9HYPO</name>
<evidence type="ECO:0000259" key="7">
    <source>
        <dbReference type="Pfam" id="PF02441"/>
    </source>
</evidence>
<gene>
    <name evidence="6" type="primary">PAD1</name>
    <name evidence="8" type="ORF">CDD81_3399</name>
</gene>
<comment type="function">
    <text evidence="6">Flavin prenyltransferase that catalyzes the synthesis of the prenylated FMN cofactor (prenyl-FMN) for the ferulic acid decarboxylase FDC1. The prenyltransferase is metal-independent and links a dimethylallyl moiety from dimethylallyl monophosphate (DMAP) to the flavin N5 and C6 atoms of FMN.</text>
</comment>
<dbReference type="OrthoDB" id="5126881at2759"/>
<evidence type="ECO:0000256" key="5">
    <source>
        <dbReference type="ARBA" id="ARBA00060793"/>
    </source>
</evidence>
<reference evidence="8 9" key="1">
    <citation type="submission" date="2017-06" db="EMBL/GenBank/DDBJ databases">
        <title>Ant-infecting Ophiocordyceps genomes reveal a high diversity of potential behavioral manipulation genes and a possible major role for enterotoxins.</title>
        <authorList>
            <person name="De Bekker C."/>
            <person name="Evans H.C."/>
            <person name="Brachmann A."/>
            <person name="Hughes D.P."/>
        </authorList>
    </citation>
    <scope>NUCLEOTIDE SEQUENCE [LARGE SCALE GENOMIC DNA]</scope>
    <source>
        <strain evidence="8 9">Map64</strain>
    </source>
</reference>
<accession>A0A2C5XS73</accession>
<dbReference type="AlphaFoldDB" id="A0A2C5XS73"/>
<comment type="caution">
    <text evidence="8">The sequence shown here is derived from an EMBL/GenBank/DDBJ whole genome shotgun (WGS) entry which is preliminary data.</text>
</comment>
<evidence type="ECO:0000256" key="3">
    <source>
        <dbReference type="ARBA" id="ARBA00022643"/>
    </source>
</evidence>
<protein>
    <recommendedName>
        <fullName evidence="6">Flavin prenyltransferase PAD1, mitochondrial</fullName>
        <ecNumber evidence="6">2.5.1.129</ecNumber>
    </recommendedName>
</protein>
<evidence type="ECO:0000256" key="6">
    <source>
        <dbReference type="HAMAP-Rule" id="MF_03197"/>
    </source>
</evidence>
<feature type="binding site" evidence="6">
    <location>
        <position position="145"/>
    </location>
    <ligand>
        <name>dimethylallyl phosphate</name>
        <dbReference type="ChEBI" id="CHEBI:88052"/>
    </ligand>
</feature>
<organism evidence="8 9">
    <name type="scientific">Ophiocordyceps australis</name>
    <dbReference type="NCBI Taxonomy" id="1399860"/>
    <lineage>
        <taxon>Eukaryota</taxon>
        <taxon>Fungi</taxon>
        <taxon>Dikarya</taxon>
        <taxon>Ascomycota</taxon>
        <taxon>Pezizomycotina</taxon>
        <taxon>Sordariomycetes</taxon>
        <taxon>Hypocreomycetidae</taxon>
        <taxon>Hypocreales</taxon>
        <taxon>Ophiocordycipitaceae</taxon>
        <taxon>Ophiocordyceps</taxon>
    </lineage>
</organism>
<evidence type="ECO:0000313" key="9">
    <source>
        <dbReference type="Proteomes" id="UP000226192"/>
    </source>
</evidence>
<feature type="binding site" evidence="6">
    <location>
        <position position="161"/>
    </location>
    <ligand>
        <name>dimethylallyl phosphate</name>
        <dbReference type="ChEBI" id="CHEBI:88052"/>
    </ligand>
</feature>
<feature type="binding site" evidence="6">
    <location>
        <position position="115"/>
    </location>
    <ligand>
        <name>FMN</name>
        <dbReference type="ChEBI" id="CHEBI:58210"/>
    </ligand>
</feature>
<evidence type="ECO:0000256" key="1">
    <source>
        <dbReference type="ARBA" id="ARBA00022602"/>
    </source>
</evidence>